<reference evidence="2 4" key="1">
    <citation type="submission" date="2018-12" db="EMBL/GenBank/DDBJ databases">
        <title>Venturia inaequalis Genome Resource.</title>
        <authorList>
            <person name="Lichtner F.J."/>
        </authorList>
    </citation>
    <scope>NUCLEOTIDE SEQUENCE [LARGE SCALE GENOMIC DNA]</scope>
    <source>
        <strain evidence="2 4">120213</strain>
        <strain evidence="3 5">DMI_063113</strain>
    </source>
</reference>
<feature type="chain" id="PRO_5044690670" evidence="1">
    <location>
        <begin position="19"/>
        <end position="99"/>
    </location>
</feature>
<protein>
    <submittedName>
        <fullName evidence="2">Uncharacterized protein</fullName>
    </submittedName>
</protein>
<dbReference type="EMBL" id="WNWS01000188">
    <property type="protein sequence ID" value="KAE9975740.1"/>
    <property type="molecule type" value="Genomic_DNA"/>
</dbReference>
<dbReference type="AlphaFoldDB" id="A0A8H3USX9"/>
<name>A0A8H3USX9_VENIN</name>
<dbReference type="Proteomes" id="UP000490939">
    <property type="component" value="Unassembled WGS sequence"/>
</dbReference>
<keyword evidence="1" id="KW-0732">Signal</keyword>
<keyword evidence="5" id="KW-1185">Reference proteome</keyword>
<feature type="signal peptide" evidence="1">
    <location>
        <begin position="1"/>
        <end position="18"/>
    </location>
</feature>
<accession>A0A8H3USX9</accession>
<dbReference type="Proteomes" id="UP000447873">
    <property type="component" value="Unassembled WGS sequence"/>
</dbReference>
<dbReference type="EMBL" id="WNWR01000103">
    <property type="protein sequence ID" value="KAE9991246.1"/>
    <property type="molecule type" value="Genomic_DNA"/>
</dbReference>
<evidence type="ECO:0000313" key="4">
    <source>
        <dbReference type="Proteomes" id="UP000447873"/>
    </source>
</evidence>
<evidence type="ECO:0000313" key="5">
    <source>
        <dbReference type="Proteomes" id="UP000490939"/>
    </source>
</evidence>
<comment type="caution">
    <text evidence="2">The sequence shown here is derived from an EMBL/GenBank/DDBJ whole genome shotgun (WGS) entry which is preliminary data.</text>
</comment>
<proteinExistence type="predicted"/>
<organism evidence="2 4">
    <name type="scientific">Venturia inaequalis</name>
    <name type="common">Apple scab fungus</name>
    <dbReference type="NCBI Taxonomy" id="5025"/>
    <lineage>
        <taxon>Eukaryota</taxon>
        <taxon>Fungi</taxon>
        <taxon>Dikarya</taxon>
        <taxon>Ascomycota</taxon>
        <taxon>Pezizomycotina</taxon>
        <taxon>Dothideomycetes</taxon>
        <taxon>Pleosporomycetidae</taxon>
        <taxon>Venturiales</taxon>
        <taxon>Venturiaceae</taxon>
        <taxon>Venturia</taxon>
    </lineage>
</organism>
<gene>
    <name evidence="3" type="ORF">EG327_000248</name>
    <name evidence="2" type="ORF">EG328_002992</name>
</gene>
<sequence>MQLINILLAAVLATTALASPKIRFVPHTLKAHCNGNDNDCCFNNSAGCRNQRGSFLKCDDNENLCKNFKTDKDHGEVTPSYDGADCCVISTGYGGSCHR</sequence>
<evidence type="ECO:0000256" key="1">
    <source>
        <dbReference type="SAM" id="SignalP"/>
    </source>
</evidence>
<evidence type="ECO:0000313" key="3">
    <source>
        <dbReference type="EMBL" id="KAE9991246.1"/>
    </source>
</evidence>
<evidence type="ECO:0000313" key="2">
    <source>
        <dbReference type="EMBL" id="KAE9975740.1"/>
    </source>
</evidence>